<dbReference type="STRING" id="1499967.U27_06062"/>
<protein>
    <recommendedName>
        <fullName evidence="3">HAD-superfamily hydrolase, subfamily IA, variant 3</fullName>
    </recommendedName>
</protein>
<dbReference type="SFLD" id="SFLDS00003">
    <property type="entry name" value="Haloacid_Dehalogenase"/>
    <property type="match status" value="1"/>
</dbReference>
<dbReference type="InterPro" id="IPR036412">
    <property type="entry name" value="HAD-like_sf"/>
</dbReference>
<dbReference type="Pfam" id="PF00702">
    <property type="entry name" value="Hydrolase"/>
    <property type="match status" value="1"/>
</dbReference>
<evidence type="ECO:0008006" key="3">
    <source>
        <dbReference type="Google" id="ProtNLM"/>
    </source>
</evidence>
<dbReference type="Proteomes" id="UP000030661">
    <property type="component" value="Unassembled WGS sequence"/>
</dbReference>
<sequence length="254" mass="28517">MAQIKAIFFDQDGVIIDTERDGHRVAFNQTFKEFGYNFEWSVEKYHELLQIAGGKERMKHYLHTDGFGVEVKPEEEDDLIKAMHKKKTQTFIELIESGKLPLRPGIHRFMQEAMKAGLRLVVCTTSDEKAAHAIAYKILKDIKFDYVLAGDVVKKKKPDPAIYNLALEKTGLKPEECMVIEDSRNGVLAGKAAGLYVVATTNIYTEKEDLSDADIVVTCLGDPDGEKGTLKQGGKGLDYDGVLRVDQLVKYFSH</sequence>
<dbReference type="SFLD" id="SFLDG01129">
    <property type="entry name" value="C1.5:_HAD__Beta-PGM__Phosphata"/>
    <property type="match status" value="1"/>
</dbReference>
<dbReference type="AlphaFoldDB" id="A0A081C3D1"/>
<dbReference type="Gene3D" id="1.10.150.240">
    <property type="entry name" value="Putative phosphatase, domain 2"/>
    <property type="match status" value="1"/>
</dbReference>
<organism evidence="1">
    <name type="scientific">Vecturithrix granuli</name>
    <dbReference type="NCBI Taxonomy" id="1499967"/>
    <lineage>
        <taxon>Bacteria</taxon>
        <taxon>Candidatus Moduliflexota</taxon>
        <taxon>Candidatus Vecturitrichia</taxon>
        <taxon>Candidatus Vecturitrichales</taxon>
        <taxon>Candidatus Vecturitrichaceae</taxon>
        <taxon>Candidatus Vecturithrix</taxon>
    </lineage>
</organism>
<name>A0A081C3D1_VECG1</name>
<dbReference type="PANTHER" id="PTHR42896">
    <property type="entry name" value="XYLULOSE-1,5-BISPHOSPHATE (XUBP) PHOSPHATASE"/>
    <property type="match status" value="1"/>
</dbReference>
<evidence type="ECO:0000313" key="1">
    <source>
        <dbReference type="EMBL" id="GAK59086.1"/>
    </source>
</evidence>
<dbReference type="SUPFAM" id="SSF56784">
    <property type="entry name" value="HAD-like"/>
    <property type="match status" value="1"/>
</dbReference>
<evidence type="ECO:0000313" key="2">
    <source>
        <dbReference type="Proteomes" id="UP000030661"/>
    </source>
</evidence>
<accession>A0A081C3D1</accession>
<dbReference type="Gene3D" id="3.40.50.1000">
    <property type="entry name" value="HAD superfamily/HAD-like"/>
    <property type="match status" value="1"/>
</dbReference>
<gene>
    <name evidence="1" type="ORF">U27_06062</name>
</gene>
<dbReference type="InterPro" id="IPR044999">
    <property type="entry name" value="CbbY-like"/>
</dbReference>
<dbReference type="InterPro" id="IPR023198">
    <property type="entry name" value="PGP-like_dom2"/>
</dbReference>
<dbReference type="eggNOG" id="COG0637">
    <property type="taxonomic scope" value="Bacteria"/>
</dbReference>
<dbReference type="InterPro" id="IPR006439">
    <property type="entry name" value="HAD-SF_hydro_IA"/>
</dbReference>
<dbReference type="PRINTS" id="PR00413">
    <property type="entry name" value="HADHALOGNASE"/>
</dbReference>
<proteinExistence type="predicted"/>
<dbReference type="HOGENOM" id="CLU_045011_0_2_0"/>
<keyword evidence="2" id="KW-1185">Reference proteome</keyword>
<dbReference type="GO" id="GO:0016787">
    <property type="term" value="F:hydrolase activity"/>
    <property type="evidence" value="ECO:0007669"/>
    <property type="project" value="InterPro"/>
</dbReference>
<dbReference type="InterPro" id="IPR023214">
    <property type="entry name" value="HAD_sf"/>
</dbReference>
<dbReference type="PANTHER" id="PTHR42896:SF2">
    <property type="entry name" value="CBBY-LIKE PROTEIN"/>
    <property type="match status" value="1"/>
</dbReference>
<dbReference type="EMBL" id="DF820469">
    <property type="protein sequence ID" value="GAK59086.1"/>
    <property type="molecule type" value="Genomic_DNA"/>
</dbReference>
<dbReference type="NCBIfam" id="TIGR01509">
    <property type="entry name" value="HAD-SF-IA-v3"/>
    <property type="match status" value="1"/>
</dbReference>
<reference evidence="1" key="1">
    <citation type="journal article" date="2015" name="PeerJ">
        <title>First genomic representation of candidate bacterial phylum KSB3 points to enhanced environmental sensing as a trigger of wastewater bulking.</title>
        <authorList>
            <person name="Sekiguchi Y."/>
            <person name="Ohashi A."/>
            <person name="Parks D.H."/>
            <person name="Yamauchi T."/>
            <person name="Tyson G.W."/>
            <person name="Hugenholtz P."/>
        </authorList>
    </citation>
    <scope>NUCLEOTIDE SEQUENCE [LARGE SCALE GENOMIC DNA]</scope>
</reference>